<dbReference type="Gene3D" id="2.10.25.10">
    <property type="entry name" value="Laminin"/>
    <property type="match status" value="3"/>
</dbReference>
<dbReference type="Pfam" id="PF00008">
    <property type="entry name" value="EGF"/>
    <property type="match status" value="1"/>
</dbReference>
<evidence type="ECO:0000256" key="1">
    <source>
        <dbReference type="ARBA" id="ARBA00022536"/>
    </source>
</evidence>
<protein>
    <submittedName>
        <fullName evidence="6">Cubilin</fullName>
    </submittedName>
</protein>
<dbReference type="InterPro" id="IPR001881">
    <property type="entry name" value="EGF-like_Ca-bd_dom"/>
</dbReference>
<dbReference type="SMART" id="SM00179">
    <property type="entry name" value="EGF_CA"/>
    <property type="match status" value="3"/>
</dbReference>
<dbReference type="InterPro" id="IPR053119">
    <property type="entry name" value="Cubilin_domain"/>
</dbReference>
<gene>
    <name evidence="6" type="primary">Cubn</name>
    <name evidence="6" type="ORF">CEXT_192861</name>
</gene>
<dbReference type="PROSITE" id="PS01186">
    <property type="entry name" value="EGF_2"/>
    <property type="match status" value="1"/>
</dbReference>
<proteinExistence type="predicted"/>
<dbReference type="FunFam" id="2.10.25.10:FF:000061">
    <property type="entry name" value="Delta-like protein"/>
    <property type="match status" value="1"/>
</dbReference>
<dbReference type="PROSITE" id="PS50026">
    <property type="entry name" value="EGF_3"/>
    <property type="match status" value="1"/>
</dbReference>
<dbReference type="CDD" id="cd00054">
    <property type="entry name" value="EGF_CA"/>
    <property type="match status" value="1"/>
</dbReference>
<evidence type="ECO:0000256" key="3">
    <source>
        <dbReference type="PROSITE-ProRule" id="PRU00076"/>
    </source>
</evidence>
<dbReference type="EMBL" id="BPLR01001667">
    <property type="protein sequence ID" value="GIZ03897.1"/>
    <property type="molecule type" value="Genomic_DNA"/>
</dbReference>
<dbReference type="PANTHER" id="PTHR47761">
    <property type="entry name" value="C-TYPE LECTIN-RELATED"/>
    <property type="match status" value="1"/>
</dbReference>
<dbReference type="GO" id="GO:0005509">
    <property type="term" value="F:calcium ion binding"/>
    <property type="evidence" value="ECO:0007669"/>
    <property type="project" value="InterPro"/>
</dbReference>
<keyword evidence="7" id="KW-1185">Reference proteome</keyword>
<keyword evidence="2 3" id="KW-1015">Disulfide bond</keyword>
<dbReference type="SMART" id="SM00181">
    <property type="entry name" value="EGF"/>
    <property type="match status" value="3"/>
</dbReference>
<dbReference type="PRINTS" id="PR00010">
    <property type="entry name" value="EGFBLOOD"/>
</dbReference>
<accession>A0AAV4Y9I0</accession>
<sequence length="327" mass="35943">MLHQLNHYENGKPRISVQNGELVIQSALDKSIGILTTGQSSRFLVNGNNFQGSTSQSAYLVPMVQAHETKINRLIERIDQLEEENITAVANKVQQLGNKVNTLTELLTQNECNSNPCRNGGSCVDTYNGFICNCPPTWEGTTCDIDVNECARFAGTSFDVKTEQLAPILRVATRNCTCATNWYGIHCTQQYDDCSTASHQELCGHGTCIDEKRAVPGQAKYRCICDPGWQSGSSGPACIEDINECLGPVGRCSQHPQVICINLPGTFHCGPCPAVIILGPRQWDFEFGFAFAFGFKTRLLMFENQAAYPLSCTEGKRSSQANWPSGR</sequence>
<dbReference type="InterPro" id="IPR049883">
    <property type="entry name" value="NOTCH1_EGF-like"/>
</dbReference>
<keyword evidence="4" id="KW-0175">Coiled coil</keyword>
<comment type="caution">
    <text evidence="3">Lacks conserved residue(s) required for the propagation of feature annotation.</text>
</comment>
<dbReference type="InterPro" id="IPR000152">
    <property type="entry name" value="EGF-type_Asp/Asn_hydroxyl_site"/>
</dbReference>
<dbReference type="InterPro" id="IPR000742">
    <property type="entry name" value="EGF"/>
</dbReference>
<dbReference type="SUPFAM" id="SSF57196">
    <property type="entry name" value="EGF/Laminin"/>
    <property type="match status" value="1"/>
</dbReference>
<dbReference type="PROSITE" id="PS00010">
    <property type="entry name" value="ASX_HYDROXYL"/>
    <property type="match status" value="1"/>
</dbReference>
<dbReference type="Pfam" id="PF07645">
    <property type="entry name" value="EGF_CA"/>
    <property type="match status" value="1"/>
</dbReference>
<comment type="caution">
    <text evidence="6">The sequence shown here is derived from an EMBL/GenBank/DDBJ whole genome shotgun (WGS) entry which is preliminary data.</text>
</comment>
<dbReference type="PROSITE" id="PS00022">
    <property type="entry name" value="EGF_1"/>
    <property type="match status" value="1"/>
</dbReference>
<evidence type="ECO:0000313" key="6">
    <source>
        <dbReference type="EMBL" id="GIZ03897.1"/>
    </source>
</evidence>
<evidence type="ECO:0000256" key="4">
    <source>
        <dbReference type="SAM" id="Coils"/>
    </source>
</evidence>
<reference evidence="6 7" key="1">
    <citation type="submission" date="2021-06" db="EMBL/GenBank/DDBJ databases">
        <title>Caerostris extrusa draft genome.</title>
        <authorList>
            <person name="Kono N."/>
            <person name="Arakawa K."/>
        </authorList>
    </citation>
    <scope>NUCLEOTIDE SEQUENCE [LARGE SCALE GENOMIC DNA]</scope>
</reference>
<dbReference type="AlphaFoldDB" id="A0AAV4Y9I0"/>
<name>A0AAV4Y9I0_CAEEX</name>
<feature type="coiled-coil region" evidence="4">
    <location>
        <begin position="64"/>
        <end position="91"/>
    </location>
</feature>
<evidence type="ECO:0000256" key="2">
    <source>
        <dbReference type="ARBA" id="ARBA00023157"/>
    </source>
</evidence>
<evidence type="ECO:0000259" key="5">
    <source>
        <dbReference type="PROSITE" id="PS50026"/>
    </source>
</evidence>
<dbReference type="InterPro" id="IPR018097">
    <property type="entry name" value="EGF_Ca-bd_CS"/>
</dbReference>
<feature type="disulfide bond" evidence="3">
    <location>
        <begin position="134"/>
        <end position="143"/>
    </location>
</feature>
<dbReference type="Proteomes" id="UP001054945">
    <property type="component" value="Unassembled WGS sequence"/>
</dbReference>
<evidence type="ECO:0000313" key="7">
    <source>
        <dbReference type="Proteomes" id="UP001054945"/>
    </source>
</evidence>
<organism evidence="6 7">
    <name type="scientific">Caerostris extrusa</name>
    <name type="common">Bark spider</name>
    <name type="synonym">Caerostris bankana</name>
    <dbReference type="NCBI Taxonomy" id="172846"/>
    <lineage>
        <taxon>Eukaryota</taxon>
        <taxon>Metazoa</taxon>
        <taxon>Ecdysozoa</taxon>
        <taxon>Arthropoda</taxon>
        <taxon>Chelicerata</taxon>
        <taxon>Arachnida</taxon>
        <taxon>Araneae</taxon>
        <taxon>Araneomorphae</taxon>
        <taxon>Entelegynae</taxon>
        <taxon>Araneoidea</taxon>
        <taxon>Araneidae</taxon>
        <taxon>Caerostris</taxon>
    </lineage>
</organism>
<keyword evidence="1 3" id="KW-0245">EGF-like domain</keyword>
<feature type="domain" description="EGF-like" evidence="5">
    <location>
        <begin position="108"/>
        <end position="144"/>
    </location>
</feature>
<dbReference type="PANTHER" id="PTHR47761:SF1">
    <property type="entry name" value="C-TYPE LECTIN-RELATED"/>
    <property type="match status" value="1"/>
</dbReference>
<dbReference type="PROSITE" id="PS01187">
    <property type="entry name" value="EGF_CA"/>
    <property type="match status" value="1"/>
</dbReference>